<dbReference type="GO" id="GO:0005198">
    <property type="term" value="F:structural molecule activity"/>
    <property type="evidence" value="ECO:0007669"/>
    <property type="project" value="InterPro"/>
</dbReference>
<evidence type="ECO:0000259" key="1">
    <source>
        <dbReference type="Pfam" id="PF04451"/>
    </source>
</evidence>
<feature type="domain" description="Major capsid protein C-terminal" evidence="1">
    <location>
        <begin position="263"/>
        <end position="457"/>
    </location>
</feature>
<dbReference type="EMBL" id="MN740565">
    <property type="protein sequence ID" value="QHU33978.1"/>
    <property type="molecule type" value="Genomic_DNA"/>
</dbReference>
<dbReference type="Gene3D" id="2.70.9.20">
    <property type="entry name" value="Major capsid protein Vp54"/>
    <property type="match status" value="1"/>
</dbReference>
<dbReference type="InterPro" id="IPR038519">
    <property type="entry name" value="MCP_C_sf"/>
</dbReference>
<dbReference type="Pfam" id="PF16903">
    <property type="entry name" value="Capsid_N"/>
    <property type="match status" value="1"/>
</dbReference>
<evidence type="ECO:0000259" key="2">
    <source>
        <dbReference type="Pfam" id="PF16903"/>
    </source>
</evidence>
<proteinExistence type="predicted"/>
<dbReference type="InterPro" id="IPR031654">
    <property type="entry name" value="Capsid_N"/>
</dbReference>
<dbReference type="AlphaFoldDB" id="A0A6C0LVF6"/>
<protein>
    <recommendedName>
        <fullName evidence="4">Major capsid protein</fullName>
    </recommendedName>
</protein>
<dbReference type="InterPro" id="IPR016112">
    <property type="entry name" value="VP_dsDNA_II"/>
</dbReference>
<dbReference type="Gene3D" id="2.70.9.10">
    <property type="entry name" value="Adenovirus Type 2 Hexon, domain 4"/>
    <property type="match status" value="1"/>
</dbReference>
<dbReference type="SUPFAM" id="SSF49749">
    <property type="entry name" value="Group II dsDNA viruses VP"/>
    <property type="match status" value="2"/>
</dbReference>
<reference evidence="3" key="1">
    <citation type="journal article" date="2020" name="Nature">
        <title>Giant virus diversity and host interactions through global metagenomics.</title>
        <authorList>
            <person name="Schulz F."/>
            <person name="Roux S."/>
            <person name="Paez-Espino D."/>
            <person name="Jungbluth S."/>
            <person name="Walsh D.A."/>
            <person name="Denef V.J."/>
            <person name="McMahon K.D."/>
            <person name="Konstantinidis K.T."/>
            <person name="Eloe-Fadrosh E.A."/>
            <person name="Kyrpides N.C."/>
            <person name="Woyke T."/>
        </authorList>
    </citation>
    <scope>NUCLEOTIDE SEQUENCE</scope>
    <source>
        <strain evidence="3">GVMAG-S-1016704-142</strain>
    </source>
</reference>
<evidence type="ECO:0008006" key="4">
    <source>
        <dbReference type="Google" id="ProtNLM"/>
    </source>
</evidence>
<feature type="domain" description="Major capsid protein N-terminal" evidence="2">
    <location>
        <begin position="33"/>
        <end position="256"/>
    </location>
</feature>
<sequence length="461" mass="50201">MSFQTNNLTAGFIDLATSDALEQRIYGGENAVTYFVHQHRKSTWFTQVPVVLTSASGTGDFGNHWSVTISRAGDYLLNSWLEVVLPKYTNASGFSSFWCKNLMHNLIEECTITFNDLVASRFTSEILDFWTAFTVSASKRAGYNAMIGAGDTIQTTDGNNNMFVRGLAVGGNSDGQAHRLILPLPFFFSRDSGVSLPTAALPYNDMRINFKFRNQTELLSSFALASGGEKQAPFALSNVTETSLAAMTSARVWANYAIVSNTERTLMGAHARNITIEQFQHTPPHTFDTSANKTYDIRFSHGIKALMFGIRNKTQNTTVVTDTALKASGTGGDLFSRYHTRSDANEAAGTIARESPIDNVTLLYENTTRLGSVPSSYFTHVGPYQHATSIPTAEPGMHLYSYALDMTSIDPNGSTNFGKLTNVSIAPKAITGLTGTWDLVVNAVNHNVIRISGGALGFPIL</sequence>
<dbReference type="InterPro" id="IPR007542">
    <property type="entry name" value="MCP_C"/>
</dbReference>
<evidence type="ECO:0000313" key="3">
    <source>
        <dbReference type="EMBL" id="QHU33978.1"/>
    </source>
</evidence>
<name>A0A6C0LVF6_9ZZZZ</name>
<organism evidence="3">
    <name type="scientific">viral metagenome</name>
    <dbReference type="NCBI Taxonomy" id="1070528"/>
    <lineage>
        <taxon>unclassified sequences</taxon>
        <taxon>metagenomes</taxon>
        <taxon>organismal metagenomes</taxon>
    </lineage>
</organism>
<accession>A0A6C0LVF6</accession>
<dbReference type="Pfam" id="PF04451">
    <property type="entry name" value="Capsid_NCLDV"/>
    <property type="match status" value="1"/>
</dbReference>